<feature type="region of interest" description="Disordered" evidence="1">
    <location>
        <begin position="58"/>
        <end position="109"/>
    </location>
</feature>
<evidence type="ECO:0000313" key="2">
    <source>
        <dbReference type="EMBL" id="KAK4434242.1"/>
    </source>
</evidence>
<gene>
    <name evidence="2" type="ORF">Salat_0586900</name>
</gene>
<evidence type="ECO:0000313" key="3">
    <source>
        <dbReference type="Proteomes" id="UP001293254"/>
    </source>
</evidence>
<proteinExistence type="predicted"/>
<dbReference type="EMBL" id="JACGWO010000002">
    <property type="protein sequence ID" value="KAK4434242.1"/>
    <property type="molecule type" value="Genomic_DNA"/>
</dbReference>
<dbReference type="AlphaFoldDB" id="A0AAE1YQF1"/>
<evidence type="ECO:0000256" key="1">
    <source>
        <dbReference type="SAM" id="MobiDB-lite"/>
    </source>
</evidence>
<dbReference type="Proteomes" id="UP001293254">
    <property type="component" value="Unassembled WGS sequence"/>
</dbReference>
<keyword evidence="3" id="KW-1185">Reference proteome</keyword>
<reference evidence="2" key="2">
    <citation type="journal article" date="2024" name="Plant">
        <title>Genomic evolution and insights into agronomic trait innovations of Sesamum species.</title>
        <authorList>
            <person name="Miao H."/>
            <person name="Wang L."/>
            <person name="Qu L."/>
            <person name="Liu H."/>
            <person name="Sun Y."/>
            <person name="Le M."/>
            <person name="Wang Q."/>
            <person name="Wei S."/>
            <person name="Zheng Y."/>
            <person name="Lin W."/>
            <person name="Duan Y."/>
            <person name="Cao H."/>
            <person name="Xiong S."/>
            <person name="Wang X."/>
            <person name="Wei L."/>
            <person name="Li C."/>
            <person name="Ma Q."/>
            <person name="Ju M."/>
            <person name="Zhao R."/>
            <person name="Li G."/>
            <person name="Mu C."/>
            <person name="Tian Q."/>
            <person name="Mei H."/>
            <person name="Zhang T."/>
            <person name="Gao T."/>
            <person name="Zhang H."/>
        </authorList>
    </citation>
    <scope>NUCLEOTIDE SEQUENCE</scope>
    <source>
        <strain evidence="2">3651</strain>
    </source>
</reference>
<sequence>MAKYVGIEGETNYFIKDENIFKSITTNNDLQEMFAKFEDNLEVDIYITGQVVGVEGDGYEENMLQSGVNDHESSSGGEDFDDSDSDYEYRMESDKDEEEERASDEWEVDGDLVENVVKKGK</sequence>
<name>A0AAE1YQF1_9LAMI</name>
<accession>A0AAE1YQF1</accession>
<reference evidence="2" key="1">
    <citation type="submission" date="2020-06" db="EMBL/GenBank/DDBJ databases">
        <authorList>
            <person name="Li T."/>
            <person name="Hu X."/>
            <person name="Zhang T."/>
            <person name="Song X."/>
            <person name="Zhang H."/>
            <person name="Dai N."/>
            <person name="Sheng W."/>
            <person name="Hou X."/>
            <person name="Wei L."/>
        </authorList>
    </citation>
    <scope>NUCLEOTIDE SEQUENCE</scope>
    <source>
        <strain evidence="2">3651</strain>
        <tissue evidence="2">Leaf</tissue>
    </source>
</reference>
<feature type="compositionally biased region" description="Acidic residues" evidence="1">
    <location>
        <begin position="94"/>
        <end position="109"/>
    </location>
</feature>
<protein>
    <submittedName>
        <fullName evidence="2">Uncharacterized protein</fullName>
    </submittedName>
</protein>
<organism evidence="2 3">
    <name type="scientific">Sesamum alatum</name>
    <dbReference type="NCBI Taxonomy" id="300844"/>
    <lineage>
        <taxon>Eukaryota</taxon>
        <taxon>Viridiplantae</taxon>
        <taxon>Streptophyta</taxon>
        <taxon>Embryophyta</taxon>
        <taxon>Tracheophyta</taxon>
        <taxon>Spermatophyta</taxon>
        <taxon>Magnoliopsida</taxon>
        <taxon>eudicotyledons</taxon>
        <taxon>Gunneridae</taxon>
        <taxon>Pentapetalae</taxon>
        <taxon>asterids</taxon>
        <taxon>lamiids</taxon>
        <taxon>Lamiales</taxon>
        <taxon>Pedaliaceae</taxon>
        <taxon>Sesamum</taxon>
    </lineage>
</organism>
<comment type="caution">
    <text evidence="2">The sequence shown here is derived from an EMBL/GenBank/DDBJ whole genome shotgun (WGS) entry which is preliminary data.</text>
</comment>